<dbReference type="InterPro" id="IPR049560">
    <property type="entry name" value="MeTrfase_RsmB-F_NOP2_cat"/>
</dbReference>
<feature type="compositionally biased region" description="Basic and acidic residues" evidence="8">
    <location>
        <begin position="720"/>
        <end position="746"/>
    </location>
</feature>
<dbReference type="PANTHER" id="PTHR22807:SF30">
    <property type="entry name" value="28S RRNA (CYTOSINE(4447)-C(5))-METHYLTRANSFERASE-RELATED"/>
    <property type="match status" value="1"/>
</dbReference>
<feature type="compositionally biased region" description="Basic and acidic residues" evidence="8">
    <location>
        <begin position="158"/>
        <end position="173"/>
    </location>
</feature>
<dbReference type="AlphaFoldDB" id="A0AAW0M7G9"/>
<comment type="similarity">
    <text evidence="7">Belongs to the class I-like SAM-binding methyltransferase superfamily. RsmB/NOP family.</text>
</comment>
<evidence type="ECO:0000313" key="11">
    <source>
        <dbReference type="Proteomes" id="UP000237347"/>
    </source>
</evidence>
<evidence type="ECO:0000256" key="2">
    <source>
        <dbReference type="ARBA" id="ARBA00022517"/>
    </source>
</evidence>
<dbReference type="GO" id="GO:0005730">
    <property type="term" value="C:nucleolus"/>
    <property type="evidence" value="ECO:0007669"/>
    <property type="project" value="UniProtKB-SubCell"/>
</dbReference>
<dbReference type="NCBIfam" id="TIGR00446">
    <property type="entry name" value="nop2p"/>
    <property type="match status" value="1"/>
</dbReference>
<evidence type="ECO:0000256" key="6">
    <source>
        <dbReference type="ARBA" id="ARBA00022884"/>
    </source>
</evidence>
<keyword evidence="6 7" id="KW-0694">RNA-binding</keyword>
<reference evidence="10 11" key="1">
    <citation type="journal article" date="2018" name="Sci. Data">
        <title>The draft genome sequence of cork oak.</title>
        <authorList>
            <person name="Ramos A.M."/>
            <person name="Usie A."/>
            <person name="Barbosa P."/>
            <person name="Barros P.M."/>
            <person name="Capote T."/>
            <person name="Chaves I."/>
            <person name="Simoes F."/>
            <person name="Abreu I."/>
            <person name="Carrasquinho I."/>
            <person name="Faro C."/>
            <person name="Guimaraes J.B."/>
            <person name="Mendonca D."/>
            <person name="Nobrega F."/>
            <person name="Rodrigues L."/>
            <person name="Saibo N.J.M."/>
            <person name="Varela M.C."/>
            <person name="Egas C."/>
            <person name="Matos J."/>
            <person name="Miguel C.M."/>
            <person name="Oliveira M.M."/>
            <person name="Ricardo C.P."/>
            <person name="Goncalves S."/>
        </authorList>
    </citation>
    <scope>NUCLEOTIDE SEQUENCE [LARGE SCALE GENOMIC DNA]</scope>
    <source>
        <strain evidence="11">cv. HL8</strain>
    </source>
</reference>
<dbReference type="PANTHER" id="PTHR22807">
    <property type="entry name" value="NOP2 YEAST -RELATED NOL1/NOP2/FMU SUN DOMAIN-CONTAINING"/>
    <property type="match status" value="1"/>
</dbReference>
<feature type="binding site" evidence="7">
    <location>
        <position position="490"/>
    </location>
    <ligand>
        <name>S-adenosyl-L-methionine</name>
        <dbReference type="ChEBI" id="CHEBI:59789"/>
    </ligand>
</feature>
<keyword evidence="3 7" id="KW-0489">Methyltransferase</keyword>
<evidence type="ECO:0000256" key="4">
    <source>
        <dbReference type="ARBA" id="ARBA00022679"/>
    </source>
</evidence>
<feature type="region of interest" description="Disordered" evidence="8">
    <location>
        <begin position="653"/>
        <end position="746"/>
    </location>
</feature>
<feature type="compositionally biased region" description="Basic and acidic residues" evidence="8">
    <location>
        <begin position="31"/>
        <end position="44"/>
    </location>
</feature>
<comment type="subcellular location">
    <subcellularLocation>
        <location evidence="1">Nucleus</location>
        <location evidence="1">Nucleolus</location>
    </subcellularLocation>
</comment>
<comment type="caution">
    <text evidence="10">The sequence shown here is derived from an EMBL/GenBank/DDBJ whole genome shotgun (WGS) entry which is preliminary data.</text>
</comment>
<proteinExistence type="inferred from homology"/>
<evidence type="ECO:0000256" key="1">
    <source>
        <dbReference type="ARBA" id="ARBA00004604"/>
    </source>
</evidence>
<feature type="compositionally biased region" description="Basic and acidic residues" evidence="8">
    <location>
        <begin position="185"/>
        <end position="206"/>
    </location>
</feature>
<keyword evidence="11" id="KW-1185">Reference proteome</keyword>
<name>A0AAW0M7G9_QUESU</name>
<evidence type="ECO:0000256" key="8">
    <source>
        <dbReference type="SAM" id="MobiDB-lite"/>
    </source>
</evidence>
<dbReference type="GO" id="GO:0070475">
    <property type="term" value="P:rRNA base methylation"/>
    <property type="evidence" value="ECO:0007669"/>
    <property type="project" value="TreeGrafter"/>
</dbReference>
<feature type="compositionally biased region" description="Acidic residues" evidence="8">
    <location>
        <begin position="135"/>
        <end position="157"/>
    </location>
</feature>
<keyword evidence="2" id="KW-0690">Ribosome biogenesis</keyword>
<gene>
    <name evidence="10" type="primary">Nop2</name>
    <name evidence="10" type="ORF">CFP56_002056</name>
</gene>
<dbReference type="PRINTS" id="PR02008">
    <property type="entry name" value="RCMTFAMILY"/>
</dbReference>
<dbReference type="Proteomes" id="UP000237347">
    <property type="component" value="Unassembled WGS sequence"/>
</dbReference>
<dbReference type="InterPro" id="IPR029063">
    <property type="entry name" value="SAM-dependent_MTases_sf"/>
</dbReference>
<dbReference type="Gene3D" id="3.30.70.1170">
    <property type="entry name" value="Sun protein, domain 3"/>
    <property type="match status" value="2"/>
</dbReference>
<dbReference type="PROSITE" id="PS51686">
    <property type="entry name" value="SAM_MT_RSMB_NOP"/>
    <property type="match status" value="1"/>
</dbReference>
<keyword evidence="5 7" id="KW-0949">S-adenosyl-L-methionine</keyword>
<dbReference type="GO" id="GO:0009383">
    <property type="term" value="F:rRNA (cytosine-C5-)-methyltransferase activity"/>
    <property type="evidence" value="ECO:0007669"/>
    <property type="project" value="TreeGrafter"/>
</dbReference>
<dbReference type="InterPro" id="IPR011023">
    <property type="entry name" value="Nop2p"/>
</dbReference>
<feature type="region of interest" description="Disordered" evidence="8">
    <location>
        <begin position="1"/>
        <end position="208"/>
    </location>
</feature>
<feature type="active site" description="Nucleophile" evidence="7">
    <location>
        <position position="547"/>
    </location>
</feature>
<evidence type="ECO:0000259" key="9">
    <source>
        <dbReference type="PROSITE" id="PS51686"/>
    </source>
</evidence>
<keyword evidence="4 7" id="KW-0808">Transferase</keyword>
<dbReference type="InterPro" id="IPR023267">
    <property type="entry name" value="RCMT"/>
</dbReference>
<dbReference type="InterPro" id="IPR001678">
    <property type="entry name" value="MeTrfase_RsmB-F_NOP2_dom"/>
</dbReference>
<feature type="binding site" evidence="7">
    <location>
        <position position="445"/>
    </location>
    <ligand>
        <name>S-adenosyl-L-methionine</name>
        <dbReference type="ChEBI" id="CHEBI:59789"/>
    </ligand>
</feature>
<feature type="binding site" evidence="7">
    <location>
        <position position="472"/>
    </location>
    <ligand>
        <name>S-adenosyl-L-methionine</name>
        <dbReference type="ChEBI" id="CHEBI:59789"/>
    </ligand>
</feature>
<evidence type="ECO:0000256" key="3">
    <source>
        <dbReference type="ARBA" id="ARBA00022603"/>
    </source>
</evidence>
<organism evidence="10 11">
    <name type="scientific">Quercus suber</name>
    <name type="common">Cork oak</name>
    <dbReference type="NCBI Taxonomy" id="58331"/>
    <lineage>
        <taxon>Eukaryota</taxon>
        <taxon>Viridiplantae</taxon>
        <taxon>Streptophyta</taxon>
        <taxon>Embryophyta</taxon>
        <taxon>Tracheophyta</taxon>
        <taxon>Spermatophyta</taxon>
        <taxon>Magnoliopsida</taxon>
        <taxon>eudicotyledons</taxon>
        <taxon>Gunneridae</taxon>
        <taxon>Pentapetalae</taxon>
        <taxon>rosids</taxon>
        <taxon>fabids</taxon>
        <taxon>Fagales</taxon>
        <taxon>Fagaceae</taxon>
        <taxon>Quercus</taxon>
    </lineage>
</organism>
<dbReference type="Pfam" id="PF01189">
    <property type="entry name" value="Methyltr_RsmB-F"/>
    <property type="match status" value="2"/>
</dbReference>
<dbReference type="SUPFAM" id="SSF53335">
    <property type="entry name" value="S-adenosyl-L-methionine-dependent methyltransferases"/>
    <property type="match status" value="1"/>
</dbReference>
<evidence type="ECO:0000256" key="7">
    <source>
        <dbReference type="PROSITE-ProRule" id="PRU01023"/>
    </source>
</evidence>
<feature type="domain" description="SAM-dependent MTase RsmB/NOP-type" evidence="9">
    <location>
        <begin position="274"/>
        <end position="650"/>
    </location>
</feature>
<dbReference type="GO" id="GO:0000470">
    <property type="term" value="P:maturation of LSU-rRNA"/>
    <property type="evidence" value="ECO:0007669"/>
    <property type="project" value="TreeGrafter"/>
</dbReference>
<dbReference type="Gene3D" id="3.40.50.150">
    <property type="entry name" value="Vaccinia Virus protein VP39"/>
    <property type="match status" value="2"/>
</dbReference>
<evidence type="ECO:0000256" key="5">
    <source>
        <dbReference type="ARBA" id="ARBA00022691"/>
    </source>
</evidence>
<dbReference type="GO" id="GO:0003723">
    <property type="term" value="F:RNA binding"/>
    <property type="evidence" value="ECO:0007669"/>
    <property type="project" value="UniProtKB-UniRule"/>
</dbReference>
<dbReference type="EMBL" id="PKMF04000010">
    <property type="protein sequence ID" value="KAK7859860.1"/>
    <property type="molecule type" value="Genomic_DNA"/>
</dbReference>
<protein>
    <submittedName>
        <fullName evidence="10">28s rrna (Cytosine-c(5))-methyltransferase</fullName>
    </submittedName>
</protein>
<dbReference type="InterPro" id="IPR023273">
    <property type="entry name" value="RCMT_NOP2"/>
</dbReference>
<feature type="compositionally biased region" description="Polar residues" evidence="8">
    <location>
        <begin position="662"/>
        <end position="678"/>
    </location>
</feature>
<accession>A0AAW0M7G9</accession>
<dbReference type="PRINTS" id="PR02012">
    <property type="entry name" value="RCMTNOP2"/>
</dbReference>
<feature type="compositionally biased region" description="Basic and acidic residues" evidence="8">
    <location>
        <begin position="81"/>
        <end position="94"/>
    </location>
</feature>
<evidence type="ECO:0000313" key="10">
    <source>
        <dbReference type="EMBL" id="KAK7859860.1"/>
    </source>
</evidence>
<feature type="binding site" evidence="7">
    <location>
        <begin position="421"/>
        <end position="427"/>
    </location>
    <ligand>
        <name>S-adenosyl-L-methionine</name>
        <dbReference type="ChEBI" id="CHEBI:59789"/>
    </ligand>
</feature>
<feature type="compositionally biased region" description="Acidic residues" evidence="8">
    <location>
        <begin position="95"/>
        <end position="112"/>
    </location>
</feature>
<sequence length="746" mass="83559">MGASKKKGGAKSQKSAPKKKQKNELFVVKDAVAKEDDLSDHSDSLNEEVLECASKKKGGAKSQKSPPKKKQKNEIFVVKDAIAKEDDLSDHSDSMSEEELSEHEEFDGDEQDFGSGSDIFSDGDDPLANDFLQGSDDEEEGLGSDLDSDADSDSEGSDIEKKSIAIDAEKAREEEEAEEEMQLNIKEESDEFRLPTKEELEEEAHQPPDLSNLQRRIREIIRVLSNFKALRQEGTARKDYVEQLKKDLSSYYGYNDFLIGALVEMFPVVELLELIEAFEKPRPICLRTNTLKTRRRDLADILINRGVNLDPLSKWSKVRSAFGKVLPFSLNFVLYSTIQDILILPLQVGLVVYDSQVPIGATPEYMAGFYMVGGLFSLHSAYFMWYTEGSHFGCSQLQSASSFLPVMALAPQEKERIVDVAAAPGGKTTYIAALMKNSGIIFANEMKAPRLKSLTANLHRMGVTNTVVCNYDGRELPKVFRNSADRVLLDAPCSGTGVISKDESVKNTKSLDEIQKCAHLQKQLILAAIDMVDANSKSGGYLVYSTCSIMVAEVRLLRTLSLFPFQLILAPSPFLLFPILKLHLLQNEAVIDYALKKRNVKLVSCGLDFGRPGFIRFREQRFHPSLEKTRRFYPHVHNMDGFFVAKLKKMSNSKPAPEISEPTETVEQGSMTNESGSGENAEELMDGTTTENKVLKNGFIKNGKKETPASSKNRKKRKFPSREVISKEREEKRRALREQKVVRKRS</sequence>